<feature type="domain" description="Cell envelope-related transcriptional attenuator" evidence="4">
    <location>
        <begin position="296"/>
        <end position="456"/>
    </location>
</feature>
<evidence type="ECO:0008006" key="8">
    <source>
        <dbReference type="Google" id="ProtNLM"/>
    </source>
</evidence>
<feature type="compositionally biased region" description="Low complexity" evidence="2">
    <location>
        <begin position="154"/>
        <end position="168"/>
    </location>
</feature>
<feature type="region of interest" description="Disordered" evidence="2">
    <location>
        <begin position="541"/>
        <end position="606"/>
    </location>
</feature>
<feature type="compositionally biased region" description="Gly residues" evidence="2">
    <location>
        <begin position="93"/>
        <end position="105"/>
    </location>
</feature>
<dbReference type="EMBL" id="BAAAKV010000064">
    <property type="protein sequence ID" value="GAA1191663.1"/>
    <property type="molecule type" value="Genomic_DNA"/>
</dbReference>
<evidence type="ECO:0000259" key="4">
    <source>
        <dbReference type="Pfam" id="PF03816"/>
    </source>
</evidence>
<dbReference type="Gene3D" id="3.40.630.190">
    <property type="entry name" value="LCP protein"/>
    <property type="match status" value="1"/>
</dbReference>
<feature type="region of interest" description="Disordered" evidence="2">
    <location>
        <begin position="680"/>
        <end position="704"/>
    </location>
</feature>
<feature type="compositionally biased region" description="Basic and acidic residues" evidence="2">
    <location>
        <begin position="1"/>
        <end position="22"/>
    </location>
</feature>
<comment type="caution">
    <text evidence="6">The sequence shown here is derived from an EMBL/GenBank/DDBJ whole genome shotgun (WGS) entry which is preliminary data.</text>
</comment>
<dbReference type="Pfam" id="PF03816">
    <property type="entry name" value="LytR_cpsA_psr"/>
    <property type="match status" value="1"/>
</dbReference>
<feature type="compositionally biased region" description="Low complexity" evidence="2">
    <location>
        <begin position="694"/>
        <end position="703"/>
    </location>
</feature>
<keyword evidence="7" id="KW-1185">Reference proteome</keyword>
<evidence type="ECO:0000313" key="6">
    <source>
        <dbReference type="EMBL" id="GAA1191663.1"/>
    </source>
</evidence>
<name>A0ABP4FRH3_9ACTN</name>
<feature type="compositionally biased region" description="Low complexity" evidence="2">
    <location>
        <begin position="106"/>
        <end position="116"/>
    </location>
</feature>
<keyword evidence="3" id="KW-0472">Membrane</keyword>
<gene>
    <name evidence="6" type="ORF">GCM10009654_56350</name>
</gene>
<dbReference type="InterPro" id="IPR004474">
    <property type="entry name" value="LytR_CpsA_psr"/>
</dbReference>
<dbReference type="Gene3D" id="3.30.70.2390">
    <property type="match status" value="1"/>
</dbReference>
<evidence type="ECO:0000313" key="7">
    <source>
        <dbReference type="Proteomes" id="UP001501371"/>
    </source>
</evidence>
<dbReference type="InterPro" id="IPR050922">
    <property type="entry name" value="LytR/CpsA/Psr_CW_biosynth"/>
</dbReference>
<proteinExistence type="inferred from homology"/>
<evidence type="ECO:0000256" key="1">
    <source>
        <dbReference type="ARBA" id="ARBA00006068"/>
    </source>
</evidence>
<feature type="compositionally biased region" description="Basic and acidic residues" evidence="2">
    <location>
        <begin position="30"/>
        <end position="52"/>
    </location>
</feature>
<dbReference type="InterPro" id="IPR027381">
    <property type="entry name" value="LytR/CpsA/Psr_C"/>
</dbReference>
<feature type="domain" description="LytR/CpsA/Psr regulator C-terminal" evidence="5">
    <location>
        <begin position="590"/>
        <end position="680"/>
    </location>
</feature>
<evidence type="ECO:0000256" key="3">
    <source>
        <dbReference type="SAM" id="Phobius"/>
    </source>
</evidence>
<keyword evidence="3" id="KW-0812">Transmembrane</keyword>
<dbReference type="PANTHER" id="PTHR33392">
    <property type="entry name" value="POLYISOPRENYL-TEICHOIC ACID--PEPTIDOGLYCAN TEICHOIC ACID TRANSFERASE TAGU"/>
    <property type="match status" value="1"/>
</dbReference>
<evidence type="ECO:0000256" key="2">
    <source>
        <dbReference type="SAM" id="MobiDB-lite"/>
    </source>
</evidence>
<dbReference type="PANTHER" id="PTHR33392:SF6">
    <property type="entry name" value="POLYISOPRENYL-TEICHOIC ACID--PEPTIDOGLYCAN TEICHOIC ACID TRANSFERASE TAGU"/>
    <property type="match status" value="1"/>
</dbReference>
<dbReference type="Pfam" id="PF13399">
    <property type="entry name" value="LytR_C"/>
    <property type="match status" value="1"/>
</dbReference>
<keyword evidence="3" id="KW-1133">Transmembrane helix</keyword>
<reference evidence="7" key="1">
    <citation type="journal article" date="2019" name="Int. J. Syst. Evol. Microbiol.">
        <title>The Global Catalogue of Microorganisms (GCM) 10K type strain sequencing project: providing services to taxonomists for standard genome sequencing and annotation.</title>
        <authorList>
            <consortium name="The Broad Institute Genomics Platform"/>
            <consortium name="The Broad Institute Genome Sequencing Center for Infectious Disease"/>
            <person name="Wu L."/>
            <person name="Ma J."/>
        </authorList>
    </citation>
    <scope>NUCLEOTIDE SEQUENCE [LARGE SCALE GENOMIC DNA]</scope>
    <source>
        <strain evidence="7">JCM 12696</strain>
    </source>
</reference>
<accession>A0ABP4FRH3</accession>
<feature type="transmembrane region" description="Helical" evidence="3">
    <location>
        <begin position="210"/>
        <end position="233"/>
    </location>
</feature>
<organism evidence="6 7">
    <name type="scientific">Streptomyces hebeiensis</name>
    <dbReference type="NCBI Taxonomy" id="229486"/>
    <lineage>
        <taxon>Bacteria</taxon>
        <taxon>Bacillati</taxon>
        <taxon>Actinomycetota</taxon>
        <taxon>Actinomycetes</taxon>
        <taxon>Kitasatosporales</taxon>
        <taxon>Streptomycetaceae</taxon>
        <taxon>Streptomyces</taxon>
    </lineage>
</organism>
<sequence>MRRGGAKREGEHESARQTRDSGGDNSLYENHGKRVKHEEKVPGPREAGDGTERASPAGAAGAGDGPEGPDDREDEPKVLATAGGGPEVRETPGDGGPGREAGGAKGADSAKSADGAQRAGGAESAHGTQEVGGAEGLGGADAGDAGARHAEDVGGATSAGKATSAEGAGDPRGAGGRAAVAQGAGADGADGVGGGEAPGRTTRSRRPLRVLRWASAVLALLILGTAGAAYVYIRHLNGNLRSGERSNGASGVHKPVANSAGQTPLNILLLGSDSRAKAENVKLGGSRDTADNPPLADVQMLLHVSADRKNASVVSIPRDTRVDIPECEDARTGEVFPETNTIINETLARGGPGCTLSTWEKLTGVYIDHWMTIDFSGVVKMADAIGGVEVCVTDNIWDRPLPGVPGGSGLKLTKGSHQIQGEQALQWLRTRHAFYSDLGRAKAQHMYLNSMLRELKSQSVFTDTPRLTGLAEAATESLEVSEEIGTVNKLFDLAMQLKDVPTNRITMTTMPTVADPQDPNHLVEAEDAGTMWAMLRDDVAFDSNGKPTEDSKGSEGSEGSGSEKAAGPDRPAEPEGPAVKDAASDPADTGVLVRNGTGDAQAAPVGGRASVVAQALVAKGYALAQADATTTPREKTEVGYPSADMEGAAQAVATALGIPLNQVKRSTDVSGVTVVVGADWRDGTSYPKPKKPKAGGLPEAAGAINGSEKDACMDVYESYRW</sequence>
<dbReference type="Proteomes" id="UP001501371">
    <property type="component" value="Unassembled WGS sequence"/>
</dbReference>
<protein>
    <recommendedName>
        <fullName evidence="8">Transcriptional regulator</fullName>
    </recommendedName>
</protein>
<dbReference type="NCBIfam" id="TIGR00350">
    <property type="entry name" value="lytR_cpsA_psr"/>
    <property type="match status" value="1"/>
</dbReference>
<evidence type="ECO:0000259" key="5">
    <source>
        <dbReference type="Pfam" id="PF13399"/>
    </source>
</evidence>
<feature type="compositionally biased region" description="Gly residues" evidence="2">
    <location>
        <begin position="185"/>
        <end position="197"/>
    </location>
</feature>
<feature type="region of interest" description="Disordered" evidence="2">
    <location>
        <begin position="1"/>
        <end position="204"/>
    </location>
</feature>
<comment type="similarity">
    <text evidence="1">Belongs to the LytR/CpsA/Psr (LCP) family.</text>
</comment>